<keyword evidence="3" id="KW-1185">Reference proteome</keyword>
<organism evidence="2 3">
    <name type="scientific">Streptomyces aidingensis</name>
    <dbReference type="NCBI Taxonomy" id="910347"/>
    <lineage>
        <taxon>Bacteria</taxon>
        <taxon>Bacillati</taxon>
        <taxon>Actinomycetota</taxon>
        <taxon>Actinomycetes</taxon>
        <taxon>Kitasatosporales</taxon>
        <taxon>Streptomycetaceae</taxon>
        <taxon>Streptomyces</taxon>
    </lineage>
</organism>
<dbReference type="InterPro" id="IPR057170">
    <property type="entry name" value="DUF7848"/>
</dbReference>
<proteinExistence type="predicted"/>
<sequence length="91" mass="10262">MTVRTVIKSAEWTLSHDTGEGVPRAIYSAECLNCGRQSAAVDNESLPVEVWALKHTGLNPQHREFKLTTELFWRVDPAPGNPYRELNQPET</sequence>
<evidence type="ECO:0000313" key="2">
    <source>
        <dbReference type="EMBL" id="SFD21288.1"/>
    </source>
</evidence>
<dbReference type="AlphaFoldDB" id="A0A1I1QN56"/>
<dbReference type="STRING" id="910347.SAMN05421773_111101"/>
<accession>A0A1I1QN56</accession>
<dbReference type="Pfam" id="PF25232">
    <property type="entry name" value="DUF7848"/>
    <property type="match status" value="1"/>
</dbReference>
<evidence type="ECO:0000259" key="1">
    <source>
        <dbReference type="Pfam" id="PF25232"/>
    </source>
</evidence>
<dbReference type="EMBL" id="FOLM01000011">
    <property type="protein sequence ID" value="SFD21288.1"/>
    <property type="molecule type" value="Genomic_DNA"/>
</dbReference>
<feature type="domain" description="DUF7848" evidence="1">
    <location>
        <begin position="1"/>
        <end position="79"/>
    </location>
</feature>
<evidence type="ECO:0000313" key="3">
    <source>
        <dbReference type="Proteomes" id="UP000199207"/>
    </source>
</evidence>
<reference evidence="2 3" key="1">
    <citation type="submission" date="2016-10" db="EMBL/GenBank/DDBJ databases">
        <authorList>
            <person name="de Groot N.N."/>
        </authorList>
    </citation>
    <scope>NUCLEOTIDE SEQUENCE [LARGE SCALE GENOMIC DNA]</scope>
    <source>
        <strain evidence="2 3">CGMCC 4.5739</strain>
    </source>
</reference>
<protein>
    <recommendedName>
        <fullName evidence="1">DUF7848 domain-containing protein</fullName>
    </recommendedName>
</protein>
<gene>
    <name evidence="2" type="ORF">SAMN05421773_111101</name>
</gene>
<name>A0A1I1QN56_9ACTN</name>
<dbReference type="Proteomes" id="UP000199207">
    <property type="component" value="Unassembled WGS sequence"/>
</dbReference>